<dbReference type="GO" id="GO:0080043">
    <property type="term" value="F:quercetin 3-O-glucosyltransferase activity"/>
    <property type="evidence" value="ECO:0007669"/>
    <property type="project" value="TreeGrafter"/>
</dbReference>
<name>A0A7N0V8J4_KALFE</name>
<dbReference type="EnsemblPlants" id="Kaladp0108s0010.1.v1.1">
    <property type="protein sequence ID" value="Kaladp0108s0010.1.v1.1"/>
    <property type="gene ID" value="Kaladp0108s0010.v1.1"/>
</dbReference>
<comment type="similarity">
    <text evidence="1">Belongs to the UDP-glycosyltransferase family.</text>
</comment>
<keyword evidence="3" id="KW-1185">Reference proteome</keyword>
<dbReference type="Proteomes" id="UP000594263">
    <property type="component" value="Unplaced"/>
</dbReference>
<dbReference type="Gene3D" id="3.40.50.2000">
    <property type="entry name" value="Glycogen Phosphorylase B"/>
    <property type="match status" value="2"/>
</dbReference>
<dbReference type="SUPFAM" id="SSF53756">
    <property type="entry name" value="UDP-Glycosyltransferase/glycogen phosphorylase"/>
    <property type="match status" value="1"/>
</dbReference>
<evidence type="ECO:0000313" key="3">
    <source>
        <dbReference type="Proteomes" id="UP000594263"/>
    </source>
</evidence>
<dbReference type="PANTHER" id="PTHR11926">
    <property type="entry name" value="GLUCOSYL/GLUCURONOSYL TRANSFERASES"/>
    <property type="match status" value="1"/>
</dbReference>
<protein>
    <submittedName>
        <fullName evidence="2">Uncharacterized protein</fullName>
    </submittedName>
</protein>
<dbReference type="OMA" id="QTCAVEA"/>
<dbReference type="Gramene" id="Kaladp0108s0010.1.v1.1">
    <property type="protein sequence ID" value="Kaladp0108s0010.1.v1.1"/>
    <property type="gene ID" value="Kaladp0108s0010.v1.1"/>
</dbReference>
<sequence length="235" mass="25771">TISDGFDEGGFSQADSVESYLLHLQAAGSESLADLIRRSKNSGHPIDCIIYDAFLPWALDVAKEFGLLAVAFFTQPCCVNYMYYLAYNGLLEVPGDKSSPVKIPGMPEMAMSDLPSFVAVAGSYPAYFELVLRQFYNAERADAIFVNTFYELEAELVDIMSAIYPTLTVGPTIPSKYLDERAPDDNDYGLDLFISSDSDSCADWLSTKPEGSVVYVSFGSMAALSQDQMHEIAFA</sequence>
<dbReference type="AlphaFoldDB" id="A0A7N0V8J4"/>
<reference evidence="2" key="1">
    <citation type="submission" date="2021-01" db="UniProtKB">
        <authorList>
            <consortium name="EnsemblPlants"/>
        </authorList>
    </citation>
    <scope>IDENTIFICATION</scope>
</reference>
<evidence type="ECO:0000256" key="1">
    <source>
        <dbReference type="ARBA" id="ARBA00009995"/>
    </source>
</evidence>
<dbReference type="GO" id="GO:0080044">
    <property type="term" value="F:quercetin 7-O-glucosyltransferase activity"/>
    <property type="evidence" value="ECO:0007669"/>
    <property type="project" value="TreeGrafter"/>
</dbReference>
<proteinExistence type="inferred from homology"/>
<dbReference type="PANTHER" id="PTHR11926:SF1311">
    <property type="entry name" value="UDP-GLYCOSYLTRANSFERASE 74F2"/>
    <property type="match status" value="1"/>
</dbReference>
<accession>A0A7N0V8J4</accession>
<evidence type="ECO:0000313" key="2">
    <source>
        <dbReference type="EnsemblPlants" id="Kaladp0108s0010.1.v1.1"/>
    </source>
</evidence>
<organism evidence="2 3">
    <name type="scientific">Kalanchoe fedtschenkoi</name>
    <name type="common">Lavender scallops</name>
    <name type="synonym">South American air plant</name>
    <dbReference type="NCBI Taxonomy" id="63787"/>
    <lineage>
        <taxon>Eukaryota</taxon>
        <taxon>Viridiplantae</taxon>
        <taxon>Streptophyta</taxon>
        <taxon>Embryophyta</taxon>
        <taxon>Tracheophyta</taxon>
        <taxon>Spermatophyta</taxon>
        <taxon>Magnoliopsida</taxon>
        <taxon>eudicotyledons</taxon>
        <taxon>Gunneridae</taxon>
        <taxon>Pentapetalae</taxon>
        <taxon>Saxifragales</taxon>
        <taxon>Crassulaceae</taxon>
        <taxon>Kalanchoe</taxon>
    </lineage>
</organism>